<gene>
    <name evidence="1" type="ORF">COV34_03070</name>
</gene>
<dbReference type="EMBL" id="PCXL01000018">
    <property type="protein sequence ID" value="PIR37705.1"/>
    <property type="molecule type" value="Genomic_DNA"/>
</dbReference>
<reference evidence="1 2" key="1">
    <citation type="submission" date="2017-09" db="EMBL/GenBank/DDBJ databases">
        <title>Depth-based differentiation of microbial function through sediment-hosted aquifers and enrichment of novel symbionts in the deep terrestrial subsurface.</title>
        <authorList>
            <person name="Probst A.J."/>
            <person name="Ladd B."/>
            <person name="Jarett J.K."/>
            <person name="Geller-Mcgrath D.E."/>
            <person name="Sieber C.M."/>
            <person name="Emerson J.B."/>
            <person name="Anantharaman K."/>
            <person name="Thomas B.C."/>
            <person name="Malmstrom R."/>
            <person name="Stieglmeier M."/>
            <person name="Klingl A."/>
            <person name="Woyke T."/>
            <person name="Ryan C.M."/>
            <person name="Banfield J.F."/>
        </authorList>
    </citation>
    <scope>NUCLEOTIDE SEQUENCE [LARGE SCALE GENOMIC DNA]</scope>
    <source>
        <strain evidence="1">CG10_big_fil_rev_8_21_14_0_10_42_12</strain>
    </source>
</reference>
<organism evidence="1 2">
    <name type="scientific">Candidatus Zambryskibacteria bacterium CG10_big_fil_rev_8_21_14_0_10_42_12</name>
    <dbReference type="NCBI Taxonomy" id="1975115"/>
    <lineage>
        <taxon>Bacteria</taxon>
        <taxon>Candidatus Zambryskiibacteriota</taxon>
    </lineage>
</organism>
<accession>A0A2H0QVU7</accession>
<evidence type="ECO:0000313" key="2">
    <source>
        <dbReference type="Proteomes" id="UP000231333"/>
    </source>
</evidence>
<name>A0A2H0QVU7_9BACT</name>
<dbReference type="AlphaFoldDB" id="A0A2H0QVU7"/>
<protein>
    <submittedName>
        <fullName evidence="1">Uncharacterized protein</fullName>
    </submittedName>
</protein>
<evidence type="ECO:0000313" key="1">
    <source>
        <dbReference type="EMBL" id="PIR37705.1"/>
    </source>
</evidence>
<sequence length="364" mass="41450">MLSIGVDEPDIIEILPLFVDNFGPDRLSDLVSSIVHENFCVYSSRISGELNAPTEEFSFDHGTYQLSRHPLLKNTPIIFIPTNFLRPLPVATDWDEIVAAAQHNEALRDDFNQIIFPVLQEQISNISEADENEKKEFKKEFEGLLNTYRAIEVESYNLVQDSRGYYAVQPFIDKEIGNIPKVKNPTTHKSLLDAIKKLIQQYERAIVDNGGNKLLYRKTETGALTKNPHHEDVAQILFYLLADQFCAAANIPLARESDAGRGPVDFWVANSYDTKVLVEIKKSTNKSLVDGFEKQVLAYEKSENAFHSFYVVIVVKDRKQNKDGEYTDQLEQLERKYEERLKDKSTTPELVIIDGLVHPSPSNL</sequence>
<comment type="caution">
    <text evidence="1">The sequence shown here is derived from an EMBL/GenBank/DDBJ whole genome shotgun (WGS) entry which is preliminary data.</text>
</comment>
<proteinExistence type="predicted"/>
<dbReference type="Proteomes" id="UP000231333">
    <property type="component" value="Unassembled WGS sequence"/>
</dbReference>